<organism evidence="1 2">
    <name type="scientific">Saccharolobus islandicus (strain M.16.4 / Kamchatka #3)</name>
    <name type="common">Sulfolobus islandicus</name>
    <dbReference type="NCBI Taxonomy" id="426118"/>
    <lineage>
        <taxon>Archaea</taxon>
        <taxon>Thermoproteota</taxon>
        <taxon>Thermoprotei</taxon>
        <taxon>Sulfolobales</taxon>
        <taxon>Sulfolobaceae</taxon>
        <taxon>Saccharolobus</taxon>
    </lineage>
</organism>
<accession>C4KK36</accession>
<proteinExistence type="predicted"/>
<dbReference type="Proteomes" id="UP000001479">
    <property type="component" value="Chromosome"/>
</dbReference>
<gene>
    <name evidence="1" type="ordered locus">M164_0143</name>
</gene>
<evidence type="ECO:0000313" key="2">
    <source>
        <dbReference type="Proteomes" id="UP000001479"/>
    </source>
</evidence>
<dbReference type="EMBL" id="CP001402">
    <property type="protein sequence ID" value="ACR40777.1"/>
    <property type="molecule type" value="Genomic_DNA"/>
</dbReference>
<dbReference type="HOGENOM" id="CLU_2985848_0_0_2"/>
<reference evidence="1 2" key="1">
    <citation type="journal article" date="2009" name="Proc. Natl. Acad. Sci. U.S.A.">
        <title>Biogeography of the Sulfolobus islandicus pan-genome.</title>
        <authorList>
            <person name="Reno M.L."/>
            <person name="Held N.L."/>
            <person name="Fields C.J."/>
            <person name="Burke P.V."/>
            <person name="Whitaker R.J."/>
        </authorList>
    </citation>
    <scope>NUCLEOTIDE SEQUENCE [LARGE SCALE GENOMIC DNA]</scope>
    <source>
        <strain evidence="2">M.16.4 / Kamchatka #3</strain>
    </source>
</reference>
<name>C4KK36_SACI6</name>
<sequence>MRGVNWIHVQRPVFTPVVFYNPGKPVYMPINTLNPVIPKAPPIYHIILYDNNNLLTL</sequence>
<evidence type="ECO:0000313" key="1">
    <source>
        <dbReference type="EMBL" id="ACR40777.1"/>
    </source>
</evidence>
<dbReference type="KEGG" id="sid:M164_0143"/>
<dbReference type="AlphaFoldDB" id="C4KK36"/>
<protein>
    <submittedName>
        <fullName evidence="1">Uncharacterized protein</fullName>
    </submittedName>
</protein>